<evidence type="ECO:0000259" key="1">
    <source>
        <dbReference type="Pfam" id="PF06527"/>
    </source>
</evidence>
<protein>
    <submittedName>
        <fullName evidence="2">TniQ family protein</fullName>
    </submittedName>
</protein>
<name>A0ABV4WDG4_9CYAN</name>
<keyword evidence="3" id="KW-1185">Reference proteome</keyword>
<proteinExistence type="predicted"/>
<reference evidence="2 3" key="1">
    <citation type="submission" date="2024-09" db="EMBL/GenBank/DDBJ databases">
        <title>Floridaenema gen nov. (Aerosakkonemataceae, Aerosakkonematales ord. nov., Cyanobacteria) from benthic tropical and subtropical fresh waters, with the description of four new species.</title>
        <authorList>
            <person name="Moretto J.A."/>
            <person name="Berthold D.E."/>
            <person name="Lefler F.W."/>
            <person name="Huang I.-S."/>
            <person name="Laughinghouse H. IV."/>
        </authorList>
    </citation>
    <scope>NUCLEOTIDE SEQUENCE [LARGE SCALE GENOMIC DNA]</scope>
    <source>
        <strain evidence="2 3">BLCC-F167</strain>
    </source>
</reference>
<sequence>MDINVMQIKPYANDDLWSPEKFLMPPRSCLHHLEPIGVGTQMVESLTSYVTRLAHSHGVFVSTLLSRIINPLLQRTFIKNSTSRRLEPFFNCSHALNGYGTIATDFVEVLNQLTLSNKLEFLTLIPFTNILVTKGLLRRYKAWCPICYQQWKQNQQVIYDPLLWSLNDVKVCLIHQHPLVQNCPYCHRLLLWLNWKSSLGYCSQCSQWLGRSSNTSVVTQERWIAETLGELIANTEQLSSVLTQEHIQKSFINAVHQVTEDNIAAFAAMHKIPKNTFWGWYSGKNRPPLSALVQICYNLRISLLQFLAQDLNLSSIYDRNLKLEMQYPKNRRSSARTLDLNHLENTLSIILSQAEETLPTITEIAKQLKVNRRVLSKHFPELCHQIVTKRRSYIRMCHLAAIKQCCQEIKEAIASLRQLGEYPTESRVCELISNPGYFRYQKVRLLYKQEIQSTLSRL</sequence>
<dbReference type="EMBL" id="JBHFNT010000016">
    <property type="protein sequence ID" value="MFB2833107.1"/>
    <property type="molecule type" value="Genomic_DNA"/>
</dbReference>
<dbReference type="InterPro" id="IPR009492">
    <property type="entry name" value="TniQ"/>
</dbReference>
<feature type="domain" description="TniQ" evidence="1">
    <location>
        <begin position="35"/>
        <end position="179"/>
    </location>
</feature>
<gene>
    <name evidence="2" type="ORF">ACE1CA_01085</name>
</gene>
<evidence type="ECO:0000313" key="3">
    <source>
        <dbReference type="Proteomes" id="UP001576780"/>
    </source>
</evidence>
<dbReference type="Pfam" id="PF06527">
    <property type="entry name" value="TniQ"/>
    <property type="match status" value="1"/>
</dbReference>
<evidence type="ECO:0000313" key="2">
    <source>
        <dbReference type="EMBL" id="MFB2833107.1"/>
    </source>
</evidence>
<dbReference type="Proteomes" id="UP001576780">
    <property type="component" value="Unassembled WGS sequence"/>
</dbReference>
<accession>A0ABV4WDG4</accession>
<comment type="caution">
    <text evidence="2">The sequence shown here is derived from an EMBL/GenBank/DDBJ whole genome shotgun (WGS) entry which is preliminary data.</text>
</comment>
<organism evidence="2 3">
    <name type="scientific">Floridaenema evergladense BLCC-F167</name>
    <dbReference type="NCBI Taxonomy" id="3153639"/>
    <lineage>
        <taxon>Bacteria</taxon>
        <taxon>Bacillati</taxon>
        <taxon>Cyanobacteriota</taxon>
        <taxon>Cyanophyceae</taxon>
        <taxon>Oscillatoriophycideae</taxon>
        <taxon>Aerosakkonematales</taxon>
        <taxon>Aerosakkonemataceae</taxon>
        <taxon>Floridanema</taxon>
        <taxon>Floridanema evergladense</taxon>
    </lineage>
</organism>